<accession>K3W912</accession>
<reference evidence="2" key="2">
    <citation type="submission" date="2010-04" db="EMBL/GenBank/DDBJ databases">
        <authorList>
            <person name="Buell R."/>
            <person name="Hamilton J."/>
            <person name="Hostetler J."/>
        </authorList>
    </citation>
    <scope>NUCLEOTIDE SEQUENCE [LARGE SCALE GENOMIC DNA]</scope>
    <source>
        <strain evidence="2">DAOM:BR144</strain>
    </source>
</reference>
<dbReference type="InParanoid" id="K3W912"/>
<dbReference type="HOGENOM" id="CLU_1829243_0_0_1"/>
<evidence type="ECO:0000313" key="2">
    <source>
        <dbReference type="Proteomes" id="UP000019132"/>
    </source>
</evidence>
<protein>
    <recommendedName>
        <fullName evidence="3">PRELI/MSF1 domain-containing protein</fullName>
    </recommendedName>
</protein>
<organism evidence="1 2">
    <name type="scientific">Globisporangium ultimum (strain ATCC 200006 / CBS 805.95 / DAOM BR144)</name>
    <name type="common">Pythium ultimum</name>
    <dbReference type="NCBI Taxonomy" id="431595"/>
    <lineage>
        <taxon>Eukaryota</taxon>
        <taxon>Sar</taxon>
        <taxon>Stramenopiles</taxon>
        <taxon>Oomycota</taxon>
        <taxon>Peronosporomycetes</taxon>
        <taxon>Pythiales</taxon>
        <taxon>Pythiaceae</taxon>
        <taxon>Globisporangium</taxon>
    </lineage>
</organism>
<evidence type="ECO:0008006" key="3">
    <source>
        <dbReference type="Google" id="ProtNLM"/>
    </source>
</evidence>
<reference evidence="1" key="3">
    <citation type="submission" date="2015-02" db="UniProtKB">
        <authorList>
            <consortium name="EnsemblProtists"/>
        </authorList>
    </citation>
    <scope>IDENTIFICATION</scope>
    <source>
        <strain evidence="1">DAOM BR144</strain>
    </source>
</reference>
<dbReference type="EMBL" id="GL376626">
    <property type="status" value="NOT_ANNOTATED_CDS"/>
    <property type="molecule type" value="Genomic_DNA"/>
</dbReference>
<dbReference type="Proteomes" id="UP000019132">
    <property type="component" value="Unassembled WGS sequence"/>
</dbReference>
<reference evidence="2" key="1">
    <citation type="journal article" date="2010" name="Genome Biol.">
        <title>Genome sequence of the necrotrophic plant pathogen Pythium ultimum reveals original pathogenicity mechanisms and effector repertoire.</title>
        <authorList>
            <person name="Levesque C.A."/>
            <person name="Brouwer H."/>
            <person name="Cano L."/>
            <person name="Hamilton J.P."/>
            <person name="Holt C."/>
            <person name="Huitema E."/>
            <person name="Raffaele S."/>
            <person name="Robideau G.P."/>
            <person name="Thines M."/>
            <person name="Win J."/>
            <person name="Zerillo M.M."/>
            <person name="Beakes G.W."/>
            <person name="Boore J.L."/>
            <person name="Busam D."/>
            <person name="Dumas B."/>
            <person name="Ferriera S."/>
            <person name="Fuerstenberg S.I."/>
            <person name="Gachon C.M."/>
            <person name="Gaulin E."/>
            <person name="Govers F."/>
            <person name="Grenville-Briggs L."/>
            <person name="Horner N."/>
            <person name="Hostetler J."/>
            <person name="Jiang R.H."/>
            <person name="Johnson J."/>
            <person name="Krajaejun T."/>
            <person name="Lin H."/>
            <person name="Meijer H.J."/>
            <person name="Moore B."/>
            <person name="Morris P."/>
            <person name="Phuntmart V."/>
            <person name="Puiu D."/>
            <person name="Shetty J."/>
            <person name="Stajich J.E."/>
            <person name="Tripathy S."/>
            <person name="Wawra S."/>
            <person name="van West P."/>
            <person name="Whitty B.R."/>
            <person name="Coutinho P.M."/>
            <person name="Henrissat B."/>
            <person name="Martin F."/>
            <person name="Thomas P.D."/>
            <person name="Tyler B.M."/>
            <person name="De Vries R.P."/>
            <person name="Kamoun S."/>
            <person name="Yandell M."/>
            <person name="Tisserat N."/>
            <person name="Buell C.R."/>
        </authorList>
    </citation>
    <scope>NUCLEOTIDE SEQUENCE</scope>
    <source>
        <strain evidence="2">DAOM:BR144</strain>
    </source>
</reference>
<proteinExistence type="predicted"/>
<keyword evidence="2" id="KW-1185">Reference proteome</keyword>
<dbReference type="VEuPathDB" id="FungiDB:PYU1_G001453"/>
<name>K3W912_GLOUD</name>
<dbReference type="AlphaFoldDB" id="K3W912"/>
<dbReference type="EnsemblProtists" id="PYU1_T001453">
    <property type="protein sequence ID" value="PYU1_T001453"/>
    <property type="gene ID" value="PYU1_G001453"/>
</dbReference>
<evidence type="ECO:0000313" key="1">
    <source>
        <dbReference type="EnsemblProtists" id="PYU1_T001453"/>
    </source>
</evidence>
<sequence>MRNDGNVRKIVDTIRLPHSEATLIVRTSLKRYKEEHRIVVVWDAVLEVTGPTSMRFRERGWKVKRRAFAPFAAEQPAHSEPISIEQTCVRITPELRGAYSEQDLASGTLANVLIASYHEHTKLMHRINSNRLVTQFEKCTI</sequence>